<dbReference type="EMBL" id="JZEX01000108">
    <property type="protein sequence ID" value="KKB11770.1"/>
    <property type="molecule type" value="Genomic_DNA"/>
</dbReference>
<sequence>MRRPDKQEQAVLPTVDVVIPCYCYGRFLRECVQSMLEQADVAVRVLIIDDASPDGSGEIARDIALGDPRVTTLVHASNRGHIATYNEGMDWAEADCFLLLSADDYLLPGALARAAGHIAADGAIAFCFGNAQLLDIDGHATPIRPLPKARADTVLEGIRFIELSGASNIVPTPTAVVRTAMQKAAGHYRPELHHSGDMEMWLRLAALGRVAFVNADQAVYRRHAANMSLWTADAALPELRQREAAIEAFILNCKAAAARSHAVQLRFDRALGQEALRMAHIAFNAGEMAACQEITAYARQIDPGIEWSLPFLKLSTKRAIGPTAWRRLASARRMMSPRHP</sequence>
<accession>A0A0F5FT60</accession>
<keyword evidence="3" id="KW-1185">Reference proteome</keyword>
<feature type="domain" description="Glycosyltransferase 2-like" evidence="1">
    <location>
        <begin position="17"/>
        <end position="128"/>
    </location>
</feature>
<dbReference type="STRING" id="443610.VE25_11430"/>
<dbReference type="Gene3D" id="3.90.550.10">
    <property type="entry name" value="Spore Coat Polysaccharide Biosynthesis Protein SpsA, Chain A"/>
    <property type="match status" value="1"/>
</dbReference>
<dbReference type="InterPro" id="IPR001173">
    <property type="entry name" value="Glyco_trans_2-like"/>
</dbReference>
<gene>
    <name evidence="2" type="ORF">VE25_11430</name>
</gene>
<dbReference type="Pfam" id="PF00535">
    <property type="entry name" value="Glycos_transf_2"/>
    <property type="match status" value="1"/>
</dbReference>
<name>A0A0F5FT60_9HYPH</name>
<dbReference type="Proteomes" id="UP000033632">
    <property type="component" value="Unassembled WGS sequence"/>
</dbReference>
<dbReference type="PANTHER" id="PTHR43685">
    <property type="entry name" value="GLYCOSYLTRANSFERASE"/>
    <property type="match status" value="1"/>
</dbReference>
<dbReference type="OrthoDB" id="5291101at2"/>
<dbReference type="InterPro" id="IPR029044">
    <property type="entry name" value="Nucleotide-diphossugar_trans"/>
</dbReference>
<evidence type="ECO:0000313" key="2">
    <source>
        <dbReference type="EMBL" id="KKB11770.1"/>
    </source>
</evidence>
<protein>
    <recommendedName>
        <fullName evidence="1">Glycosyltransferase 2-like domain-containing protein</fullName>
    </recommendedName>
</protein>
<reference evidence="2 3" key="1">
    <citation type="submission" date="2015-03" db="EMBL/GenBank/DDBJ databases">
        <authorList>
            <person name="Hassan Y.I."/>
            <person name="Lepp D."/>
            <person name="Li X.-Z."/>
            <person name="Zhou T."/>
        </authorList>
    </citation>
    <scope>NUCLEOTIDE SEQUENCE [LARGE SCALE GENOMIC DNA]</scope>
    <source>
        <strain evidence="2 3">BD-c194</strain>
    </source>
</reference>
<dbReference type="AlphaFoldDB" id="A0A0F5FT60"/>
<dbReference type="PANTHER" id="PTHR43685:SF2">
    <property type="entry name" value="GLYCOSYLTRANSFERASE 2-LIKE DOMAIN-CONTAINING PROTEIN"/>
    <property type="match status" value="1"/>
</dbReference>
<organism evidence="2 3">
    <name type="scientific">Devosia geojensis</name>
    <dbReference type="NCBI Taxonomy" id="443610"/>
    <lineage>
        <taxon>Bacteria</taxon>
        <taxon>Pseudomonadati</taxon>
        <taxon>Pseudomonadota</taxon>
        <taxon>Alphaproteobacteria</taxon>
        <taxon>Hyphomicrobiales</taxon>
        <taxon>Devosiaceae</taxon>
        <taxon>Devosia</taxon>
    </lineage>
</organism>
<proteinExistence type="predicted"/>
<dbReference type="PATRIC" id="fig|443610.3.peg.490"/>
<dbReference type="InterPro" id="IPR050834">
    <property type="entry name" value="Glycosyltransf_2"/>
</dbReference>
<evidence type="ECO:0000259" key="1">
    <source>
        <dbReference type="Pfam" id="PF00535"/>
    </source>
</evidence>
<dbReference type="SUPFAM" id="SSF53448">
    <property type="entry name" value="Nucleotide-diphospho-sugar transferases"/>
    <property type="match status" value="1"/>
</dbReference>
<evidence type="ECO:0000313" key="3">
    <source>
        <dbReference type="Proteomes" id="UP000033632"/>
    </source>
</evidence>
<comment type="caution">
    <text evidence="2">The sequence shown here is derived from an EMBL/GenBank/DDBJ whole genome shotgun (WGS) entry which is preliminary data.</text>
</comment>